<gene>
    <name evidence="3" type="ORF">K1Y72_24500</name>
</gene>
<feature type="domain" description="pPIWI-RE three-gene island" evidence="2">
    <location>
        <begin position="30"/>
        <end position="187"/>
    </location>
</feature>
<name>A0ABS7FYN5_9ACTN</name>
<keyword evidence="4" id="KW-1185">Reference proteome</keyword>
<comment type="caution">
    <text evidence="3">The sequence shown here is derived from an EMBL/GenBank/DDBJ whole genome shotgun (WGS) entry which is preliminary data.</text>
</comment>
<dbReference type="Pfam" id="PF18155">
    <property type="entry name" value="pPIWI_RE_Z"/>
    <property type="match status" value="1"/>
</dbReference>
<evidence type="ECO:0000313" key="4">
    <source>
        <dbReference type="Proteomes" id="UP000774570"/>
    </source>
</evidence>
<reference evidence="3 4" key="1">
    <citation type="submission" date="2021-07" db="EMBL/GenBank/DDBJ databases">
        <title>Actinomadura sp. PM05-2 isolated from lichen.</title>
        <authorList>
            <person name="Somphong A."/>
            <person name="Phongsopitanun W."/>
            <person name="Tanasupawat S."/>
            <person name="Peongsungnone V."/>
        </authorList>
    </citation>
    <scope>NUCLEOTIDE SEQUENCE [LARGE SCALE GENOMIC DNA]</scope>
    <source>
        <strain evidence="3 4">PM05-2</strain>
    </source>
</reference>
<dbReference type="RefSeq" id="WP_220168808.1">
    <property type="nucleotide sequence ID" value="NZ_JAIBOA010000017.1"/>
</dbReference>
<proteinExistence type="predicted"/>
<dbReference type="EMBL" id="JAIBOA010000017">
    <property type="protein sequence ID" value="MBW8485564.1"/>
    <property type="molecule type" value="Genomic_DNA"/>
</dbReference>
<dbReference type="Proteomes" id="UP000774570">
    <property type="component" value="Unassembled WGS sequence"/>
</dbReference>
<dbReference type="InterPro" id="IPR055254">
    <property type="entry name" value="pPIWI_RE_Z"/>
</dbReference>
<evidence type="ECO:0000256" key="1">
    <source>
        <dbReference type="SAM" id="MobiDB-lite"/>
    </source>
</evidence>
<evidence type="ECO:0000313" key="3">
    <source>
        <dbReference type="EMBL" id="MBW8485564.1"/>
    </source>
</evidence>
<evidence type="ECO:0000259" key="2">
    <source>
        <dbReference type="Pfam" id="PF18155"/>
    </source>
</evidence>
<accession>A0ABS7FYN5</accession>
<sequence length="1187" mass="128947">MRERESWHRRVSGALRKACRDTPDDLAALAAVDVCQVELALHLLHRLLPSEPAEGAYTLLSGFPFARAAGGARTAADETALAAARHLLWTKRRRRTWHEDLESYRAVPERLRGFAVPPGGAPVRLDPAVAAGRFGVYDDALAAPPPFVTRGLKLAPAGRSTFLDRRRATSVSIPDELVFDRPQGHDLAVGGPSRGVPLTVSRAELRETAAWMDARERAVPGAPPGFWEDRLAELRIAPRDAAGTGFTDRDSLTLDGLLHMVGMVGAGKSTLMVLVAVWAARRPEPLRTTLVVGDVAEQLRLTALLKVLGVPVAPVLGASTRETHVQRLHRRLAARGRENLLDHDDAGFDELGTVCVLDALRGTEAARPLRFADAPCVSLYPERPRPAAASLLPPGPAVPDEAVPAAPSGAAHGCPVWERCPRHHTARSAVDALVWVANPASLVQSGVPAHLNDERVRYLELACRRSDIVFVDEADAVQMRLDDVFAPKATLVQPGPDSWLDELATHKIEELSQAGRLPLADTEIERWNSCLNAVNTATDKLYRILISDGGLRGWIDLDYFSPWTLQERLLAEWFADADRPDPHHVPDERALFETYPDVPDVPDGAPAPPSAAAPPTGRRAELTQVFDDFRDDPLGGGEPRHELTRALVDLTRDLLHTLLSSATRKRTRALLRDLVKDTPAADADEVWAQEACRNLEFTLVLSALNHRLERLTYLWPQVEAALRLEVTGNELARRPPQDYAPVIPEAPMGNVLGFQYLTDDRDRDEDGRQSGTLRFFRCAGVGRELLLALHRLGADPGAGRAGPHVVLMSGTSWAGGSSRAHLPVPVGAVLKPTAASLEAVARTTFATLFVRDGEGRPISLSGAAPNVRPGLARSLVHRLGSPGPGGAASLLDRELAGVGDDGRKRALLLVGSYKEADLAAGVLHDIDRWHGRVRVLVPDDARGDAARPPMPQAGRAAPLRRGDLASFAADASAEVLVAPLMAVERGHNILNSAREAAFGTALFLVRPHPRPDDLSLAVFAVNDWAARFVRDRPRRDDRTGPRTFTDLVARAGGLDRAGLDFRREARQEWRRLLSRRYVYSRLPAWEKDVFAWDQLVTLWQVIGRLVRGGVPARVVFVDAAFAPATARRGDGGPVTDGLLESLHRVLGPYFAAPGGRTFDDPADPAVARLLYEPLYNALAALTGGPEL</sequence>
<protein>
    <recommendedName>
        <fullName evidence="2">pPIWI-RE three-gene island domain-containing protein</fullName>
    </recommendedName>
</protein>
<organism evidence="3 4">
    <name type="scientific">Actinomadura parmotrematis</name>
    <dbReference type="NCBI Taxonomy" id="2864039"/>
    <lineage>
        <taxon>Bacteria</taxon>
        <taxon>Bacillati</taxon>
        <taxon>Actinomycetota</taxon>
        <taxon>Actinomycetes</taxon>
        <taxon>Streptosporangiales</taxon>
        <taxon>Thermomonosporaceae</taxon>
        <taxon>Actinomadura</taxon>
    </lineage>
</organism>
<feature type="region of interest" description="Disordered" evidence="1">
    <location>
        <begin position="597"/>
        <end position="618"/>
    </location>
</feature>